<name>A0ABP5ZCT6_9ACTN</name>
<proteinExistence type="predicted"/>
<protein>
    <submittedName>
        <fullName evidence="1">Uncharacterized protein</fullName>
    </submittedName>
</protein>
<gene>
    <name evidence="1" type="ORF">GCM10010406_36320</name>
</gene>
<sequence length="52" mass="5183">MEILVDAVPAPRPGRCRVELRAAAGGATVPGPAIGACTEEARARPATDRGGA</sequence>
<evidence type="ECO:0000313" key="1">
    <source>
        <dbReference type="EMBL" id="GAA2496701.1"/>
    </source>
</evidence>
<comment type="caution">
    <text evidence="1">The sequence shown here is derived from an EMBL/GenBank/DDBJ whole genome shotgun (WGS) entry which is preliminary data.</text>
</comment>
<keyword evidence="2" id="KW-1185">Reference proteome</keyword>
<dbReference type="Proteomes" id="UP001501358">
    <property type="component" value="Unassembled WGS sequence"/>
</dbReference>
<accession>A0ABP5ZCT6</accession>
<evidence type="ECO:0000313" key="2">
    <source>
        <dbReference type="Proteomes" id="UP001501358"/>
    </source>
</evidence>
<reference evidence="2" key="1">
    <citation type="journal article" date="2019" name="Int. J. Syst. Evol. Microbiol.">
        <title>The Global Catalogue of Microorganisms (GCM) 10K type strain sequencing project: providing services to taxonomists for standard genome sequencing and annotation.</title>
        <authorList>
            <consortium name="The Broad Institute Genomics Platform"/>
            <consortium name="The Broad Institute Genome Sequencing Center for Infectious Disease"/>
            <person name="Wu L."/>
            <person name="Ma J."/>
        </authorList>
    </citation>
    <scope>NUCLEOTIDE SEQUENCE [LARGE SCALE GENOMIC DNA]</scope>
    <source>
        <strain evidence="2">JCM 6307</strain>
    </source>
</reference>
<dbReference type="EMBL" id="BAAATA010000022">
    <property type="protein sequence ID" value="GAA2496701.1"/>
    <property type="molecule type" value="Genomic_DNA"/>
</dbReference>
<organism evidence="1 2">
    <name type="scientific">Streptomyces thermolineatus</name>
    <dbReference type="NCBI Taxonomy" id="44033"/>
    <lineage>
        <taxon>Bacteria</taxon>
        <taxon>Bacillati</taxon>
        <taxon>Actinomycetota</taxon>
        <taxon>Actinomycetes</taxon>
        <taxon>Kitasatosporales</taxon>
        <taxon>Streptomycetaceae</taxon>
        <taxon>Streptomyces</taxon>
    </lineage>
</organism>